<dbReference type="InterPro" id="IPR020472">
    <property type="entry name" value="WD40_PAC1"/>
</dbReference>
<dbReference type="GO" id="GO:0016874">
    <property type="term" value="F:ligase activity"/>
    <property type="evidence" value="ECO:0007669"/>
    <property type="project" value="UniProtKB-KW"/>
</dbReference>
<accession>A0A9P6WCA0</accession>
<dbReference type="InterPro" id="IPR001810">
    <property type="entry name" value="F-box_dom"/>
</dbReference>
<dbReference type="PROSITE" id="PS00678">
    <property type="entry name" value="WD_REPEATS_1"/>
    <property type="match status" value="3"/>
</dbReference>
<keyword evidence="1 3" id="KW-0853">WD repeat</keyword>
<dbReference type="CDD" id="cd00200">
    <property type="entry name" value="WD40"/>
    <property type="match status" value="1"/>
</dbReference>
<protein>
    <submittedName>
        <fullName evidence="6">SCF ubiquitin ligase complex subunit cdc4</fullName>
    </submittedName>
</protein>
<dbReference type="SMART" id="SM00256">
    <property type="entry name" value="FBOX"/>
    <property type="match status" value="1"/>
</dbReference>
<dbReference type="EMBL" id="PUHR01000036">
    <property type="protein sequence ID" value="KAG0669658.1"/>
    <property type="molecule type" value="Genomic_DNA"/>
</dbReference>
<dbReference type="SUPFAM" id="SSF50978">
    <property type="entry name" value="WD40 repeat-like"/>
    <property type="match status" value="1"/>
</dbReference>
<evidence type="ECO:0000313" key="7">
    <source>
        <dbReference type="Proteomes" id="UP000750334"/>
    </source>
</evidence>
<evidence type="ECO:0000256" key="4">
    <source>
        <dbReference type="SAM" id="MobiDB-lite"/>
    </source>
</evidence>
<dbReference type="GO" id="GO:0005634">
    <property type="term" value="C:nucleus"/>
    <property type="evidence" value="ECO:0007669"/>
    <property type="project" value="TreeGrafter"/>
</dbReference>
<dbReference type="InterPro" id="IPR019775">
    <property type="entry name" value="WD40_repeat_CS"/>
</dbReference>
<name>A0A9P6WCA0_MAUEX</name>
<dbReference type="GO" id="GO:0010992">
    <property type="term" value="P:ubiquitin recycling"/>
    <property type="evidence" value="ECO:0007669"/>
    <property type="project" value="TreeGrafter"/>
</dbReference>
<dbReference type="InterPro" id="IPR036322">
    <property type="entry name" value="WD40_repeat_dom_sf"/>
</dbReference>
<dbReference type="GO" id="GO:0043130">
    <property type="term" value="F:ubiquitin binding"/>
    <property type="evidence" value="ECO:0007669"/>
    <property type="project" value="TreeGrafter"/>
</dbReference>
<dbReference type="PANTHER" id="PTHR19849">
    <property type="entry name" value="PHOSPHOLIPASE A-2-ACTIVATING PROTEIN"/>
    <property type="match status" value="1"/>
</dbReference>
<dbReference type="InterPro" id="IPR015943">
    <property type="entry name" value="WD40/YVTN_repeat-like_dom_sf"/>
</dbReference>
<dbReference type="PANTHER" id="PTHR19849:SF1">
    <property type="entry name" value="F-BOX_WD REPEAT-CONTAINING PROTEIN 7"/>
    <property type="match status" value="1"/>
</dbReference>
<dbReference type="Gene3D" id="1.20.1280.50">
    <property type="match status" value="1"/>
</dbReference>
<dbReference type="Gene3D" id="2.130.10.10">
    <property type="entry name" value="YVTN repeat-like/Quinoprotein amine dehydrogenase"/>
    <property type="match status" value="1"/>
</dbReference>
<sequence>MTIPSRSIPEQYPLRDIPTPYIYSNHENNSDSNIDKTNTAVDNGNILKKRRRTSSNDLNDQNPFEIKRSKIDSEKDDEKITSTMTLDIGAEVPIVTNPEDNVVTPSTEEQLLTIDEVKDGIVEEALPISPVASASGDRTPQDEITTALTAFDKDIKPSKINELMMYCCNNLLDKKKNTTGTISKLTEQTSKDLQCLAFQFIAQLNRAQLTDINAIIRDNLKRDLISTLPIEIALKILAKLDFPDIVSCLTVSPHWNHIIETTPFIWKHLLISENFISYERFPQYIEEIKAKYQNLSNFEDAYKPDFLKRTKTLRHWYDPKFIPQRTTLKGHMTSVVTCLQSADDYIITGADDKMIRVYSTKMRKFLLELGGHEGGVWALKYDRDGILVSGSTDRSVRIWDIKRGCCLYVFKGHTSTVRCLDIVEYKNNKYIVTGSRDNTLHVWKLCKSIYNRDNDDGVNGDSSSWPIVYDSPDVNPYFVGVLKGHVASVRTISGYGNIVISGSYDNTLMVWDIAQMKCLYILSGHTDRIYSTIYDHKRQRCISASMDSTVRVWDLKHLWRNGIRQTVTCAGTTCTRVTESYKVLSGHTALVGLLKLSDKYLISAAADGTLKGWDADDYSLKFSYLHSNLSAITTFHMDDNILVSGSERQFNIYNLRTGNLVHSNLLRDAEQIWSVTFKDNLLVAAVEKNNQSSIEMLDFA</sequence>
<dbReference type="OrthoDB" id="190105at2759"/>
<evidence type="ECO:0000259" key="5">
    <source>
        <dbReference type="PROSITE" id="PS50181"/>
    </source>
</evidence>
<dbReference type="Pfam" id="PF12937">
    <property type="entry name" value="F-box-like"/>
    <property type="match status" value="1"/>
</dbReference>
<keyword evidence="2" id="KW-0677">Repeat</keyword>
<dbReference type="InterPro" id="IPR031740">
    <property type="entry name" value="Cdc4_D"/>
</dbReference>
<dbReference type="PRINTS" id="PR00320">
    <property type="entry name" value="GPROTEINBRPT"/>
</dbReference>
<evidence type="ECO:0000256" key="3">
    <source>
        <dbReference type="PROSITE-ProRule" id="PRU00221"/>
    </source>
</evidence>
<organism evidence="6 7">
    <name type="scientific">Maudiozyma exigua</name>
    <name type="common">Yeast</name>
    <name type="synonym">Kazachstania exigua</name>
    <dbReference type="NCBI Taxonomy" id="34358"/>
    <lineage>
        <taxon>Eukaryota</taxon>
        <taxon>Fungi</taxon>
        <taxon>Dikarya</taxon>
        <taxon>Ascomycota</taxon>
        <taxon>Saccharomycotina</taxon>
        <taxon>Saccharomycetes</taxon>
        <taxon>Saccharomycetales</taxon>
        <taxon>Saccharomycetaceae</taxon>
        <taxon>Maudiozyma</taxon>
    </lineage>
</organism>
<dbReference type="AlphaFoldDB" id="A0A9P6WCA0"/>
<dbReference type="Proteomes" id="UP000750334">
    <property type="component" value="Unassembled WGS sequence"/>
</dbReference>
<feature type="region of interest" description="Disordered" evidence="4">
    <location>
        <begin position="25"/>
        <end position="44"/>
    </location>
</feature>
<evidence type="ECO:0000313" key="6">
    <source>
        <dbReference type="EMBL" id="KAG0669658.1"/>
    </source>
</evidence>
<dbReference type="Pfam" id="PF00400">
    <property type="entry name" value="WD40"/>
    <property type="match status" value="5"/>
</dbReference>
<dbReference type="Pfam" id="PF16856">
    <property type="entry name" value="CDC4_D"/>
    <property type="match status" value="1"/>
</dbReference>
<comment type="caution">
    <text evidence="6">The sequence shown here is derived from an EMBL/GenBank/DDBJ whole genome shotgun (WGS) entry which is preliminary data.</text>
</comment>
<feature type="repeat" description="WD" evidence="3">
    <location>
        <begin position="482"/>
        <end position="521"/>
    </location>
</feature>
<dbReference type="GO" id="GO:0005737">
    <property type="term" value="C:cytoplasm"/>
    <property type="evidence" value="ECO:0007669"/>
    <property type="project" value="TreeGrafter"/>
</dbReference>
<feature type="repeat" description="WD" evidence="3">
    <location>
        <begin position="369"/>
        <end position="409"/>
    </location>
</feature>
<feature type="domain" description="F-box" evidence="5">
    <location>
        <begin position="222"/>
        <end position="269"/>
    </location>
</feature>
<dbReference type="InterPro" id="IPR001680">
    <property type="entry name" value="WD40_rpt"/>
</dbReference>
<feature type="repeat" description="WD" evidence="3">
    <location>
        <begin position="584"/>
        <end position="623"/>
    </location>
</feature>
<keyword evidence="6" id="KW-0436">Ligase</keyword>
<keyword evidence="7" id="KW-1185">Reference proteome</keyword>
<evidence type="ECO:0000256" key="2">
    <source>
        <dbReference type="ARBA" id="ARBA00022737"/>
    </source>
</evidence>
<proteinExistence type="predicted"/>
<dbReference type="SMART" id="SM00320">
    <property type="entry name" value="WD40"/>
    <property type="match status" value="7"/>
</dbReference>
<dbReference type="PROSITE" id="PS50181">
    <property type="entry name" value="FBOX"/>
    <property type="match status" value="1"/>
</dbReference>
<gene>
    <name evidence="6" type="primary">CDC4</name>
    <name evidence="6" type="ORF">C6P45_003485</name>
</gene>
<dbReference type="InterPro" id="IPR036047">
    <property type="entry name" value="F-box-like_dom_sf"/>
</dbReference>
<dbReference type="SUPFAM" id="SSF81383">
    <property type="entry name" value="F-box domain"/>
    <property type="match status" value="1"/>
</dbReference>
<feature type="repeat" description="WD" evidence="3">
    <location>
        <begin position="410"/>
        <end position="445"/>
    </location>
</feature>
<evidence type="ECO:0000256" key="1">
    <source>
        <dbReference type="ARBA" id="ARBA00022574"/>
    </source>
</evidence>
<dbReference type="PROSITE" id="PS50294">
    <property type="entry name" value="WD_REPEATS_REGION"/>
    <property type="match status" value="4"/>
</dbReference>
<reference evidence="6 7" key="1">
    <citation type="submission" date="2020-11" db="EMBL/GenBank/DDBJ databases">
        <title>Kefir isolates.</title>
        <authorList>
            <person name="Marcisauskas S."/>
            <person name="Kim Y."/>
            <person name="Blasche S."/>
        </authorList>
    </citation>
    <scope>NUCLEOTIDE SEQUENCE [LARGE SCALE GENOMIC DNA]</scope>
    <source>
        <strain evidence="6 7">OG2</strain>
    </source>
</reference>
<dbReference type="PROSITE" id="PS50082">
    <property type="entry name" value="WD_REPEATS_2"/>
    <property type="match status" value="5"/>
</dbReference>
<feature type="compositionally biased region" description="Polar residues" evidence="4">
    <location>
        <begin position="25"/>
        <end position="42"/>
    </location>
</feature>
<dbReference type="GO" id="GO:0043161">
    <property type="term" value="P:proteasome-mediated ubiquitin-dependent protein catabolic process"/>
    <property type="evidence" value="ECO:0007669"/>
    <property type="project" value="TreeGrafter"/>
</dbReference>
<feature type="repeat" description="WD" evidence="3">
    <location>
        <begin position="522"/>
        <end position="556"/>
    </location>
</feature>